<proteinExistence type="predicted"/>
<evidence type="ECO:0000313" key="1">
    <source>
        <dbReference type="EMBL" id="TNV83047.1"/>
    </source>
</evidence>
<keyword evidence="2" id="KW-1185">Reference proteome</keyword>
<dbReference type="EMBL" id="RRYP01004216">
    <property type="protein sequence ID" value="TNV83047.1"/>
    <property type="molecule type" value="Genomic_DNA"/>
</dbReference>
<name>A0A8J8NW02_HALGN</name>
<gene>
    <name evidence="1" type="ORF">FGO68_gene11576</name>
</gene>
<protein>
    <submittedName>
        <fullName evidence="1">Uncharacterized protein</fullName>
    </submittedName>
</protein>
<reference evidence="1" key="1">
    <citation type="submission" date="2019-06" db="EMBL/GenBank/DDBJ databases">
        <authorList>
            <person name="Zheng W."/>
        </authorList>
    </citation>
    <scope>NUCLEOTIDE SEQUENCE</scope>
    <source>
        <strain evidence="1">QDHG01</strain>
    </source>
</reference>
<comment type="caution">
    <text evidence="1">The sequence shown here is derived from an EMBL/GenBank/DDBJ whole genome shotgun (WGS) entry which is preliminary data.</text>
</comment>
<dbReference type="AlphaFoldDB" id="A0A8J8NW02"/>
<organism evidence="1 2">
    <name type="scientific">Halteria grandinella</name>
    <dbReference type="NCBI Taxonomy" id="5974"/>
    <lineage>
        <taxon>Eukaryota</taxon>
        <taxon>Sar</taxon>
        <taxon>Alveolata</taxon>
        <taxon>Ciliophora</taxon>
        <taxon>Intramacronucleata</taxon>
        <taxon>Spirotrichea</taxon>
        <taxon>Stichotrichia</taxon>
        <taxon>Sporadotrichida</taxon>
        <taxon>Halteriidae</taxon>
        <taxon>Halteria</taxon>
    </lineage>
</organism>
<dbReference type="Proteomes" id="UP000785679">
    <property type="component" value="Unassembled WGS sequence"/>
</dbReference>
<evidence type="ECO:0000313" key="2">
    <source>
        <dbReference type="Proteomes" id="UP000785679"/>
    </source>
</evidence>
<accession>A0A8J8NW02</accession>
<sequence length="124" mass="14202">MRIQVCRGLSLDLLDDLQSLFLFILCLNNATIVLSHHSLEAFQMKISDYNLQLDKCQQTTNLGKGSEQTCWSNNNLFHSGHQFELDESRASLALDNLYITSNEDCNSERIPSFKPQQLKYLMEG</sequence>